<dbReference type="Proteomes" id="UP000294564">
    <property type="component" value="Unassembled WGS sequence"/>
</dbReference>
<reference evidence="3 4" key="1">
    <citation type="submission" date="2019-03" db="EMBL/GenBank/DDBJ databases">
        <title>Genomic Encyclopedia of Type Strains, Phase IV (KMG-IV): sequencing the most valuable type-strain genomes for metagenomic binning, comparative biology and taxonomic classification.</title>
        <authorList>
            <person name="Goeker M."/>
        </authorList>
    </citation>
    <scope>NUCLEOTIDE SEQUENCE [LARGE SCALE GENOMIC DNA]</scope>
    <source>
        <strain evidence="3 4">DSM 14836</strain>
    </source>
</reference>
<keyword evidence="2" id="KW-1133">Transmembrane helix</keyword>
<keyword evidence="2" id="KW-0812">Transmembrane</keyword>
<feature type="transmembrane region" description="Helical" evidence="2">
    <location>
        <begin position="47"/>
        <end position="66"/>
    </location>
</feature>
<evidence type="ECO:0000313" key="4">
    <source>
        <dbReference type="Proteomes" id="UP000294564"/>
    </source>
</evidence>
<dbReference type="AlphaFoldDB" id="A0A4R2P0Y2"/>
<keyword evidence="1" id="KW-0175">Coiled coil</keyword>
<evidence type="ECO:0000256" key="1">
    <source>
        <dbReference type="SAM" id="Coils"/>
    </source>
</evidence>
<evidence type="ECO:0000256" key="2">
    <source>
        <dbReference type="SAM" id="Phobius"/>
    </source>
</evidence>
<name>A0A4R2P0Y2_9FLAO</name>
<keyword evidence="2" id="KW-0472">Membrane</keyword>
<proteinExistence type="predicted"/>
<gene>
    <name evidence="3" type="ORF">EV195_101317</name>
</gene>
<feature type="transmembrane region" description="Helical" evidence="2">
    <location>
        <begin position="78"/>
        <end position="96"/>
    </location>
</feature>
<keyword evidence="4" id="KW-1185">Reference proteome</keyword>
<dbReference type="OrthoDB" id="1432781at2"/>
<feature type="transmembrane region" description="Helical" evidence="2">
    <location>
        <begin position="12"/>
        <end position="35"/>
    </location>
</feature>
<dbReference type="EMBL" id="SLXM01000001">
    <property type="protein sequence ID" value="TCP28157.1"/>
    <property type="molecule type" value="Genomic_DNA"/>
</dbReference>
<feature type="transmembrane region" description="Helical" evidence="2">
    <location>
        <begin position="116"/>
        <end position="133"/>
    </location>
</feature>
<comment type="caution">
    <text evidence="3">The sequence shown here is derived from an EMBL/GenBank/DDBJ whole genome shotgun (WGS) entry which is preliminary data.</text>
</comment>
<feature type="coiled-coil region" evidence="1">
    <location>
        <begin position="148"/>
        <end position="175"/>
    </location>
</feature>
<accession>A0A4R2P0Y2</accession>
<evidence type="ECO:0000313" key="3">
    <source>
        <dbReference type="EMBL" id="TCP28157.1"/>
    </source>
</evidence>
<protein>
    <submittedName>
        <fullName evidence="3">Uncharacterized protein</fullName>
    </submittedName>
</protein>
<organism evidence="3 4">
    <name type="scientific">Tenacibaculum skagerrakense</name>
    <dbReference type="NCBI Taxonomy" id="186571"/>
    <lineage>
        <taxon>Bacteria</taxon>
        <taxon>Pseudomonadati</taxon>
        <taxon>Bacteroidota</taxon>
        <taxon>Flavobacteriia</taxon>
        <taxon>Flavobacteriales</taxon>
        <taxon>Flavobacteriaceae</taxon>
        <taxon>Tenacibaculum</taxon>
    </lineage>
</organism>
<dbReference type="RefSeq" id="WP_132791955.1">
    <property type="nucleotide sequence ID" value="NZ_SLXM01000001.1"/>
</dbReference>
<sequence>MFEDKLIDRITGITIVILSIIFYVLGYLTKIVALLNDVLSNVIELEVARYTTSILIAIPASLILLVVSIHAEEKWKKYLLAVFDCVLLIIILKAFNDVDFSKLTTISNYIDFSKRLFIPVLLSTMFFFLIEVFKKLKEEKTAASKQNIATIKQSVSESEQKLSELQATFNEIQSIIKEHKKLTCSDCQMTFHNQNALNAHKCKGKNEESNLVFLMDKAGELTMVSE</sequence>